<organism evidence="1 2">
    <name type="scientific">Macrostomum lignano</name>
    <dbReference type="NCBI Taxonomy" id="282301"/>
    <lineage>
        <taxon>Eukaryota</taxon>
        <taxon>Metazoa</taxon>
        <taxon>Spiralia</taxon>
        <taxon>Lophotrochozoa</taxon>
        <taxon>Platyhelminthes</taxon>
        <taxon>Rhabditophora</taxon>
        <taxon>Macrostomorpha</taxon>
        <taxon>Macrostomida</taxon>
        <taxon>Macrostomidae</taxon>
        <taxon>Macrostomum</taxon>
    </lineage>
</organism>
<dbReference type="AlphaFoldDB" id="A0A267GQZ0"/>
<gene>
    <name evidence="1" type="ORF">BOX15_Mlig029421g1</name>
</gene>
<evidence type="ECO:0000313" key="2">
    <source>
        <dbReference type="Proteomes" id="UP000215902"/>
    </source>
</evidence>
<comment type="caution">
    <text evidence="1">The sequence shown here is derived from an EMBL/GenBank/DDBJ whole genome shotgun (WGS) entry which is preliminary data.</text>
</comment>
<name>A0A267GQZ0_9PLAT</name>
<dbReference type="EMBL" id="NIVC01000187">
    <property type="protein sequence ID" value="PAA88448.1"/>
    <property type="molecule type" value="Genomic_DNA"/>
</dbReference>
<evidence type="ECO:0000313" key="1">
    <source>
        <dbReference type="EMBL" id="PAA88448.1"/>
    </source>
</evidence>
<sequence length="77" mass="8292">AVPLSVLSDECDQASTIFEDIDGIAAKDAGAPPVQYAKISNKKHRLIIDAIDRGYNNRSIANLARRQEIAQAASLGR</sequence>
<reference evidence="1 2" key="1">
    <citation type="submission" date="2017-06" db="EMBL/GenBank/DDBJ databases">
        <title>A platform for efficient transgenesis in Macrostomum lignano, a flatworm model organism for stem cell research.</title>
        <authorList>
            <person name="Berezikov E."/>
        </authorList>
    </citation>
    <scope>NUCLEOTIDE SEQUENCE [LARGE SCALE GENOMIC DNA]</scope>
    <source>
        <strain evidence="1">DV1</strain>
        <tissue evidence="1">Whole organism</tissue>
    </source>
</reference>
<accession>A0A267GQZ0</accession>
<feature type="non-terminal residue" evidence="1">
    <location>
        <position position="1"/>
    </location>
</feature>
<keyword evidence="2" id="KW-1185">Reference proteome</keyword>
<proteinExistence type="predicted"/>
<protein>
    <submittedName>
        <fullName evidence="1">Uncharacterized protein</fullName>
    </submittedName>
</protein>
<dbReference type="Proteomes" id="UP000215902">
    <property type="component" value="Unassembled WGS sequence"/>
</dbReference>